<dbReference type="EMBL" id="QKYT01000805">
    <property type="protein sequence ID" value="RIA81393.1"/>
    <property type="molecule type" value="Genomic_DNA"/>
</dbReference>
<keyword evidence="1" id="KW-0732">Signal</keyword>
<dbReference type="AlphaFoldDB" id="A0A397S4Q5"/>
<feature type="signal peptide" evidence="1">
    <location>
        <begin position="1"/>
        <end position="20"/>
    </location>
</feature>
<comment type="caution">
    <text evidence="2">The sequence shown here is derived from an EMBL/GenBank/DDBJ whole genome shotgun (WGS) entry which is preliminary data.</text>
</comment>
<name>A0A397S4Q5_9GLOM</name>
<feature type="chain" id="PRO_5017250225" description="MD-2-related lipid-recognition domain-containing protein" evidence="1">
    <location>
        <begin position="21"/>
        <end position="179"/>
    </location>
</feature>
<protein>
    <recommendedName>
        <fullName evidence="4">MD-2-related lipid-recognition domain-containing protein</fullName>
    </recommendedName>
</protein>
<organism evidence="2 3">
    <name type="scientific">Glomus cerebriforme</name>
    <dbReference type="NCBI Taxonomy" id="658196"/>
    <lineage>
        <taxon>Eukaryota</taxon>
        <taxon>Fungi</taxon>
        <taxon>Fungi incertae sedis</taxon>
        <taxon>Mucoromycota</taxon>
        <taxon>Glomeromycotina</taxon>
        <taxon>Glomeromycetes</taxon>
        <taxon>Glomerales</taxon>
        <taxon>Glomeraceae</taxon>
        <taxon>Glomus</taxon>
    </lineage>
</organism>
<dbReference type="STRING" id="658196.A0A397S4Q5"/>
<gene>
    <name evidence="2" type="ORF">C1645_837091</name>
</gene>
<evidence type="ECO:0000313" key="2">
    <source>
        <dbReference type="EMBL" id="RIA81393.1"/>
    </source>
</evidence>
<keyword evidence="3" id="KW-1185">Reference proteome</keyword>
<reference evidence="2 3" key="1">
    <citation type="submission" date="2018-06" db="EMBL/GenBank/DDBJ databases">
        <title>Comparative genomics reveals the genomic features of Rhizophagus irregularis, R. cerebriforme, R. diaphanum and Gigaspora rosea, and their symbiotic lifestyle signature.</title>
        <authorList>
            <person name="Morin E."/>
            <person name="San Clemente H."/>
            <person name="Chen E.C.H."/>
            <person name="De La Providencia I."/>
            <person name="Hainaut M."/>
            <person name="Kuo A."/>
            <person name="Kohler A."/>
            <person name="Murat C."/>
            <person name="Tang N."/>
            <person name="Roy S."/>
            <person name="Loubradou J."/>
            <person name="Henrissat B."/>
            <person name="Grigoriev I.V."/>
            <person name="Corradi N."/>
            <person name="Roux C."/>
            <person name="Martin F.M."/>
        </authorList>
    </citation>
    <scope>NUCLEOTIDE SEQUENCE [LARGE SCALE GENOMIC DNA]</scope>
    <source>
        <strain evidence="2 3">DAOM 227022</strain>
    </source>
</reference>
<sequence>MNQNFIFVFILLATFFIVYAIPHKLFKRETTFGECTYLDYQTSLLGVKIFPDPVVNGNPITLSVTGQLDIDMPKETILAGFFGDLEERDIIGGVYQKPVCADSECPKFKTPFNVTMVMMVPDKLPDPYSIIVSLLVNTDTPACAIATVSDKKHNNFAKTPSKVPQNIYVGVGCTIASPT</sequence>
<dbReference type="OrthoDB" id="2448074at2759"/>
<evidence type="ECO:0000256" key="1">
    <source>
        <dbReference type="SAM" id="SignalP"/>
    </source>
</evidence>
<proteinExistence type="predicted"/>
<dbReference type="Proteomes" id="UP000265703">
    <property type="component" value="Unassembled WGS sequence"/>
</dbReference>
<evidence type="ECO:0000313" key="3">
    <source>
        <dbReference type="Proteomes" id="UP000265703"/>
    </source>
</evidence>
<accession>A0A397S4Q5</accession>
<evidence type="ECO:0008006" key="4">
    <source>
        <dbReference type="Google" id="ProtNLM"/>
    </source>
</evidence>